<dbReference type="KEGG" id="yen:YE0235"/>
<organism evidence="2 3">
    <name type="scientific">Yersinia enterocolitica serotype O:8 / biotype 1B (strain NCTC 13174 / 8081)</name>
    <dbReference type="NCBI Taxonomy" id="393305"/>
    <lineage>
        <taxon>Bacteria</taxon>
        <taxon>Pseudomonadati</taxon>
        <taxon>Pseudomonadota</taxon>
        <taxon>Gammaproteobacteria</taxon>
        <taxon>Enterobacterales</taxon>
        <taxon>Yersiniaceae</taxon>
        <taxon>Yersinia</taxon>
    </lineage>
</organism>
<dbReference type="eggNOG" id="ENOG5033MTJ">
    <property type="taxonomic scope" value="Bacteria"/>
</dbReference>
<dbReference type="AlphaFoldDB" id="A1JID1"/>
<dbReference type="EMBL" id="AM286415">
    <property type="protein sequence ID" value="CAL10369.1"/>
    <property type="molecule type" value="Genomic_DNA"/>
</dbReference>
<dbReference type="Proteomes" id="UP000000642">
    <property type="component" value="Chromosome"/>
</dbReference>
<proteinExistence type="predicted"/>
<name>A1JID1_YERE8</name>
<protein>
    <submittedName>
        <fullName evidence="2">Exported protein</fullName>
    </submittedName>
</protein>
<dbReference type="OrthoDB" id="6481047at2"/>
<dbReference type="HOGENOM" id="CLU_752175_0_0_6"/>
<evidence type="ECO:0000256" key="1">
    <source>
        <dbReference type="SAM" id="SignalP"/>
    </source>
</evidence>
<evidence type="ECO:0000313" key="2">
    <source>
        <dbReference type="EMBL" id="CAL10369.1"/>
    </source>
</evidence>
<keyword evidence="1" id="KW-0732">Signal</keyword>
<accession>A1JID1</accession>
<sequence length="356" mass="40078">MNIKSKKLLLILMLFIMQPIAMANPSFYPYIKNYSNCSVTVLEDSSIAVSFRAHLVNDLFSDVNPHIEQWKQLIKIPDDESIKLIPHHAILSLYFYNYNGEENHSINIRNISNIFLDGANSSHASNNIKEIKFDSSPGTFSHTHYDVSFTIAANTLKNIRIGATVGGVLNRGEQQYSLLSSKGLSFGSTGKQCEIFDPQAGVAPEAVKIDPKFRLSSARWQLKPLDLDLLLDNTANGAGLDASLENAENNRFCIHYQSMGVRPVLHRIQANNLNGLSADRNHFQLKDKDKIINYQVILMTEGINYAFFLPEDNYINYLKKDAEKMCWTPKIKLFSTNTTDKGSYSDTLNFTITPLA</sequence>
<gene>
    <name evidence="2" type="ordered locus">YE0235</name>
</gene>
<feature type="chain" id="PRO_5002635086" evidence="1">
    <location>
        <begin position="24"/>
        <end position="356"/>
    </location>
</feature>
<evidence type="ECO:0000313" key="3">
    <source>
        <dbReference type="Proteomes" id="UP000000642"/>
    </source>
</evidence>
<dbReference type="PATRIC" id="fig|393305.7.peg.327"/>
<reference evidence="2 3" key="1">
    <citation type="journal article" date="2006" name="PLoS Genet.">
        <title>The complete genome sequence and comparative genome analysis of the high pathogenicity Yersinia enterocolitica strain 8081.</title>
        <authorList>
            <person name="Thomson N.R."/>
            <person name="Howard S."/>
            <person name="Wren B.W."/>
            <person name="Holden M.T.G."/>
            <person name="Crossman L."/>
            <person name="Challis G.L."/>
            <person name="Churcher C."/>
            <person name="Mungall K."/>
            <person name="Brooks K."/>
            <person name="Chillingworth T."/>
            <person name="Feltwell T."/>
            <person name="Abdellah Z."/>
            <person name="Hauser H."/>
            <person name="Jagels K."/>
            <person name="Maddison M."/>
            <person name="Moule S."/>
            <person name="Sanders M."/>
            <person name="Whitehead S."/>
            <person name="Quail M.A."/>
            <person name="Dougan G."/>
            <person name="Parkhill J."/>
            <person name="Prentice M.B."/>
        </authorList>
    </citation>
    <scope>NUCLEOTIDE SEQUENCE [LARGE SCALE GENOMIC DNA]</scope>
    <source>
        <strain evidence="3">NCTC 13174 / 8081</strain>
    </source>
</reference>
<feature type="signal peptide" evidence="1">
    <location>
        <begin position="1"/>
        <end position="23"/>
    </location>
</feature>
<dbReference type="RefSeq" id="WP_011815357.1">
    <property type="nucleotide sequence ID" value="NC_008800.1"/>
</dbReference>